<dbReference type="GO" id="GO:0006623">
    <property type="term" value="P:protein targeting to vacuole"/>
    <property type="evidence" value="ECO:0007669"/>
    <property type="project" value="TreeGrafter"/>
</dbReference>
<feature type="region of interest" description="Disordered" evidence="8">
    <location>
        <begin position="1"/>
        <end position="27"/>
    </location>
</feature>
<keyword evidence="11" id="KW-1185">Reference proteome</keyword>
<comment type="subcellular location">
    <subcellularLocation>
        <location evidence="1">Endosome</location>
    </subcellularLocation>
</comment>
<comment type="similarity">
    <text evidence="2">Belongs to the VPS37 family.</text>
</comment>
<feature type="compositionally biased region" description="Polar residues" evidence="8">
    <location>
        <begin position="1"/>
        <end position="14"/>
    </location>
</feature>
<dbReference type="InterPro" id="IPR037202">
    <property type="entry name" value="ESCRT_assembly_dom"/>
</dbReference>
<keyword evidence="7" id="KW-0175">Coiled coil</keyword>
<gene>
    <name evidence="10" type="ORF">VNO78_20963</name>
</gene>
<evidence type="ECO:0000313" key="10">
    <source>
        <dbReference type="EMBL" id="KAK7392521.1"/>
    </source>
</evidence>
<feature type="domain" description="VPS37 C-terminal" evidence="9">
    <location>
        <begin position="114"/>
        <end position="194"/>
    </location>
</feature>
<dbReference type="AlphaFoldDB" id="A0AAN9SBD7"/>
<keyword evidence="4" id="KW-0967">Endosome</keyword>
<reference evidence="10 11" key="1">
    <citation type="submission" date="2024-01" db="EMBL/GenBank/DDBJ databases">
        <title>The genomes of 5 underutilized Papilionoideae crops provide insights into root nodulation and disease resistanc.</title>
        <authorList>
            <person name="Jiang F."/>
        </authorList>
    </citation>
    <scope>NUCLEOTIDE SEQUENCE [LARGE SCALE GENOMIC DNA]</scope>
    <source>
        <strain evidence="10">DUOXIRENSHENG_FW03</strain>
        <tissue evidence="10">Leaves</tissue>
    </source>
</reference>
<evidence type="ECO:0000256" key="3">
    <source>
        <dbReference type="ARBA" id="ARBA00022448"/>
    </source>
</evidence>
<feature type="compositionally biased region" description="Low complexity" evidence="8">
    <location>
        <begin position="15"/>
        <end position="25"/>
    </location>
</feature>
<name>A0AAN9SBD7_PSOTE</name>
<dbReference type="GO" id="GO:0000813">
    <property type="term" value="C:ESCRT I complex"/>
    <property type="evidence" value="ECO:0007669"/>
    <property type="project" value="UniProtKB-ARBA"/>
</dbReference>
<evidence type="ECO:0000256" key="5">
    <source>
        <dbReference type="ARBA" id="ARBA00022927"/>
    </source>
</evidence>
<dbReference type="InterPro" id="IPR029012">
    <property type="entry name" value="Helix_hairpin_bin_sf"/>
</dbReference>
<evidence type="ECO:0000256" key="4">
    <source>
        <dbReference type="ARBA" id="ARBA00022753"/>
    </source>
</evidence>
<dbReference type="GO" id="GO:0043162">
    <property type="term" value="P:ubiquitin-dependent protein catabolic process via the multivesicular body sorting pathway"/>
    <property type="evidence" value="ECO:0007669"/>
    <property type="project" value="TreeGrafter"/>
</dbReference>
<sequence>MFTRFRASQQHQRGSSSSSTSSNTSHVPPAQADALIAVFKDKSDDELRKLLDKNEAYQQFLCSLEEVKIQNSVKDELCEENLQLADENLRKEPRIMELRNQYKIICKTELAVAQEKLNELEKQKEERLKLNSPLYLLQRIQVAMNKTEEESENLHQQFLDREMDLGAFLMKYKNLRTAYHRKSLIHLAAKTSTI</sequence>
<protein>
    <recommendedName>
        <fullName evidence="9">VPS37 C-terminal domain-containing protein</fullName>
    </recommendedName>
</protein>
<feature type="coiled-coil region" evidence="7">
    <location>
        <begin position="103"/>
        <end position="157"/>
    </location>
</feature>
<dbReference type="SUPFAM" id="SSF140111">
    <property type="entry name" value="Endosomal sorting complex assembly domain"/>
    <property type="match status" value="1"/>
</dbReference>
<dbReference type="PANTHER" id="PTHR13678:SF2">
    <property type="entry name" value="VACUOLAR PROTEIN SORTING-ASSOCIATED PROTEIN 37A"/>
    <property type="match status" value="1"/>
</dbReference>
<proteinExistence type="inferred from homology"/>
<evidence type="ECO:0000256" key="6">
    <source>
        <dbReference type="PROSITE-ProRule" id="PRU00646"/>
    </source>
</evidence>
<dbReference type="Proteomes" id="UP001386955">
    <property type="component" value="Unassembled WGS sequence"/>
</dbReference>
<evidence type="ECO:0000256" key="2">
    <source>
        <dbReference type="ARBA" id="ARBA00007617"/>
    </source>
</evidence>
<keyword evidence="3 6" id="KW-0813">Transport</keyword>
<evidence type="ECO:0000256" key="8">
    <source>
        <dbReference type="SAM" id="MobiDB-lite"/>
    </source>
</evidence>
<dbReference type="PANTHER" id="PTHR13678">
    <property type="entry name" value="VACUOLAR PROTEIN SORTING-ASSOCIATED PROTEIN 37"/>
    <property type="match status" value="1"/>
</dbReference>
<evidence type="ECO:0000313" key="11">
    <source>
        <dbReference type="Proteomes" id="UP001386955"/>
    </source>
</evidence>
<organism evidence="10 11">
    <name type="scientific">Psophocarpus tetragonolobus</name>
    <name type="common">Winged bean</name>
    <name type="synonym">Dolichos tetragonolobus</name>
    <dbReference type="NCBI Taxonomy" id="3891"/>
    <lineage>
        <taxon>Eukaryota</taxon>
        <taxon>Viridiplantae</taxon>
        <taxon>Streptophyta</taxon>
        <taxon>Embryophyta</taxon>
        <taxon>Tracheophyta</taxon>
        <taxon>Spermatophyta</taxon>
        <taxon>Magnoliopsida</taxon>
        <taxon>eudicotyledons</taxon>
        <taxon>Gunneridae</taxon>
        <taxon>Pentapetalae</taxon>
        <taxon>rosids</taxon>
        <taxon>fabids</taxon>
        <taxon>Fabales</taxon>
        <taxon>Fabaceae</taxon>
        <taxon>Papilionoideae</taxon>
        <taxon>50 kb inversion clade</taxon>
        <taxon>NPAAA clade</taxon>
        <taxon>indigoferoid/millettioid clade</taxon>
        <taxon>Phaseoleae</taxon>
        <taxon>Psophocarpus</taxon>
    </lineage>
</organism>
<evidence type="ECO:0000256" key="7">
    <source>
        <dbReference type="SAM" id="Coils"/>
    </source>
</evidence>
<comment type="caution">
    <text evidence="10">The sequence shown here is derived from an EMBL/GenBank/DDBJ whole genome shotgun (WGS) entry which is preliminary data.</text>
</comment>
<evidence type="ECO:0000256" key="1">
    <source>
        <dbReference type="ARBA" id="ARBA00004177"/>
    </source>
</evidence>
<dbReference type="PROSITE" id="PS51314">
    <property type="entry name" value="VPS37_C"/>
    <property type="match status" value="1"/>
</dbReference>
<dbReference type="InterPro" id="IPR009851">
    <property type="entry name" value="Mod_r"/>
</dbReference>
<accession>A0AAN9SBD7</accession>
<dbReference type="Gene3D" id="1.10.287.660">
    <property type="entry name" value="Helix hairpin bin"/>
    <property type="match status" value="1"/>
</dbReference>
<keyword evidence="5 6" id="KW-0653">Protein transport</keyword>
<dbReference type="GO" id="GO:0006612">
    <property type="term" value="P:protein targeting to membrane"/>
    <property type="evidence" value="ECO:0007669"/>
    <property type="project" value="TreeGrafter"/>
</dbReference>
<dbReference type="Pfam" id="PF07200">
    <property type="entry name" value="Mod_r"/>
    <property type="match status" value="1"/>
</dbReference>
<evidence type="ECO:0000259" key="9">
    <source>
        <dbReference type="PROSITE" id="PS51314"/>
    </source>
</evidence>
<dbReference type="EMBL" id="JAYMYS010000005">
    <property type="protein sequence ID" value="KAK7392521.1"/>
    <property type="molecule type" value="Genomic_DNA"/>
</dbReference>